<dbReference type="AlphaFoldDB" id="A0AAV3XMH4"/>
<evidence type="ECO:0000313" key="2">
    <source>
        <dbReference type="Proteomes" id="UP001050975"/>
    </source>
</evidence>
<comment type="caution">
    <text evidence="1">The sequence shown here is derived from an EMBL/GenBank/DDBJ whole genome shotgun (WGS) entry which is preliminary data.</text>
</comment>
<dbReference type="Proteomes" id="UP001050975">
    <property type="component" value="Unassembled WGS sequence"/>
</dbReference>
<protein>
    <submittedName>
        <fullName evidence="1">Uncharacterized protein</fullName>
    </submittedName>
</protein>
<dbReference type="EMBL" id="BLAY01000119">
    <property type="protein sequence ID" value="GET41365.1"/>
    <property type="molecule type" value="Genomic_DNA"/>
</dbReference>
<evidence type="ECO:0000313" key="1">
    <source>
        <dbReference type="EMBL" id="GET41365.1"/>
    </source>
</evidence>
<gene>
    <name evidence="1" type="ORF">MiSe_61770</name>
</gene>
<name>A0AAV3XMH4_9CYAN</name>
<proteinExistence type="predicted"/>
<reference evidence="1" key="1">
    <citation type="submission" date="2019-10" db="EMBL/GenBank/DDBJ databases">
        <title>Draft genome sequece of Microseira wollei NIES-4236.</title>
        <authorList>
            <person name="Yamaguchi H."/>
            <person name="Suzuki S."/>
            <person name="Kawachi M."/>
        </authorList>
    </citation>
    <scope>NUCLEOTIDE SEQUENCE</scope>
    <source>
        <strain evidence="1">NIES-4236</strain>
    </source>
</reference>
<sequence length="79" mass="8741">MGEGTKIAVEVIDMVYDKAQDRRVSSLADAIKVWSHHQSNSTADLYKVIEPRGFAAGEYPMGLTHARAKGNQPVRNSRL</sequence>
<accession>A0AAV3XMH4</accession>
<organism evidence="1 2">
    <name type="scientific">Microseira wollei NIES-4236</name>
    <dbReference type="NCBI Taxonomy" id="2530354"/>
    <lineage>
        <taxon>Bacteria</taxon>
        <taxon>Bacillati</taxon>
        <taxon>Cyanobacteriota</taxon>
        <taxon>Cyanophyceae</taxon>
        <taxon>Oscillatoriophycideae</taxon>
        <taxon>Aerosakkonematales</taxon>
        <taxon>Aerosakkonemataceae</taxon>
        <taxon>Microseira</taxon>
    </lineage>
</organism>
<keyword evidence="2" id="KW-1185">Reference proteome</keyword>